<proteinExistence type="predicted"/>
<dbReference type="Proteomes" id="UP001500730">
    <property type="component" value="Unassembled WGS sequence"/>
</dbReference>
<comment type="caution">
    <text evidence="2">The sequence shown here is derived from an EMBL/GenBank/DDBJ whole genome shotgun (WGS) entry which is preliminary data.</text>
</comment>
<reference evidence="2 3" key="1">
    <citation type="journal article" date="2019" name="Int. J. Syst. Evol. Microbiol.">
        <title>The Global Catalogue of Microorganisms (GCM) 10K type strain sequencing project: providing services to taxonomists for standard genome sequencing and annotation.</title>
        <authorList>
            <consortium name="The Broad Institute Genomics Platform"/>
            <consortium name="The Broad Institute Genome Sequencing Center for Infectious Disease"/>
            <person name="Wu L."/>
            <person name="Ma J."/>
        </authorList>
    </citation>
    <scope>NUCLEOTIDE SEQUENCE [LARGE SCALE GENOMIC DNA]</scope>
    <source>
        <strain evidence="2 3">JCM 16259</strain>
    </source>
</reference>
<evidence type="ECO:0000256" key="1">
    <source>
        <dbReference type="SAM" id="MobiDB-lite"/>
    </source>
</evidence>
<sequence length="99" mass="10835">MSRLVDCDERGTAAARGIDHRPATRLIHSEHRPVTGDTERGLLRPRVTRPKVAPEPHPLVGLPETPEAPRPAASCAWRPVQLGDDRGECLAGTPNTKYE</sequence>
<evidence type="ECO:0000313" key="2">
    <source>
        <dbReference type="EMBL" id="GAA2500904.1"/>
    </source>
</evidence>
<dbReference type="EMBL" id="BAAARE010000031">
    <property type="protein sequence ID" value="GAA2500904.1"/>
    <property type="molecule type" value="Genomic_DNA"/>
</dbReference>
<name>A0ABN3MIS1_9MICO</name>
<gene>
    <name evidence="2" type="ORF">GCM10009858_44010</name>
</gene>
<accession>A0ABN3MIS1</accession>
<evidence type="ECO:0000313" key="3">
    <source>
        <dbReference type="Proteomes" id="UP001500730"/>
    </source>
</evidence>
<protein>
    <submittedName>
        <fullName evidence="2">Uncharacterized protein</fullName>
    </submittedName>
</protein>
<feature type="region of interest" description="Disordered" evidence="1">
    <location>
        <begin position="47"/>
        <end position="99"/>
    </location>
</feature>
<keyword evidence="3" id="KW-1185">Reference proteome</keyword>
<organism evidence="2 3">
    <name type="scientific">Terrabacter carboxydivorans</name>
    <dbReference type="NCBI Taxonomy" id="619730"/>
    <lineage>
        <taxon>Bacteria</taxon>
        <taxon>Bacillati</taxon>
        <taxon>Actinomycetota</taxon>
        <taxon>Actinomycetes</taxon>
        <taxon>Micrococcales</taxon>
        <taxon>Intrasporangiaceae</taxon>
        <taxon>Terrabacter</taxon>
    </lineage>
</organism>